<evidence type="ECO:0000313" key="1">
    <source>
        <dbReference type="EMBL" id="TBU22040.1"/>
    </source>
</evidence>
<dbReference type="AlphaFoldDB" id="A0A4Q9M528"/>
<sequence length="178" mass="19788">MRPIHPPYPSFTLVMASSGLPTSDPSRLPAYRFSHLGRFHPYPRSAPRRAEDALMQAVDYRTRTGLDPILEEPEPVRIRPLVVCQEIPDGDVSPFELDYPVVGDTEFFDQNAAAPMEVGGGLKAGLLHLLVALRRRSLALLAAGAFLKGERWTKLYISRCLWPSHHSLEASSLDTSII</sequence>
<dbReference type="OrthoDB" id="2637024at2759"/>
<protein>
    <submittedName>
        <fullName evidence="1">Uncharacterized protein</fullName>
    </submittedName>
</protein>
<gene>
    <name evidence="1" type="ORF">BD311DRAFT_168691</name>
</gene>
<reference evidence="1" key="1">
    <citation type="submission" date="2019-01" db="EMBL/GenBank/DDBJ databases">
        <title>Draft genome sequences of three monokaryotic isolates of the white-rot basidiomycete fungus Dichomitus squalens.</title>
        <authorList>
            <consortium name="DOE Joint Genome Institute"/>
            <person name="Lopez S.C."/>
            <person name="Andreopoulos B."/>
            <person name="Pangilinan J."/>
            <person name="Lipzen A."/>
            <person name="Riley R."/>
            <person name="Ahrendt S."/>
            <person name="Ng V."/>
            <person name="Barry K."/>
            <person name="Daum C."/>
            <person name="Grigoriev I.V."/>
            <person name="Hilden K.S."/>
            <person name="Makela M.R."/>
            <person name="de Vries R.P."/>
        </authorList>
    </citation>
    <scope>NUCLEOTIDE SEQUENCE [LARGE SCALE GENOMIC DNA]</scope>
    <source>
        <strain evidence="1">OM18370.1</strain>
    </source>
</reference>
<name>A0A4Q9M528_9APHY</name>
<proteinExistence type="predicted"/>
<accession>A0A4Q9M528</accession>
<dbReference type="EMBL" id="ML143560">
    <property type="protein sequence ID" value="TBU22040.1"/>
    <property type="molecule type" value="Genomic_DNA"/>
</dbReference>
<organism evidence="1">
    <name type="scientific">Dichomitus squalens</name>
    <dbReference type="NCBI Taxonomy" id="114155"/>
    <lineage>
        <taxon>Eukaryota</taxon>
        <taxon>Fungi</taxon>
        <taxon>Dikarya</taxon>
        <taxon>Basidiomycota</taxon>
        <taxon>Agaricomycotina</taxon>
        <taxon>Agaricomycetes</taxon>
        <taxon>Polyporales</taxon>
        <taxon>Polyporaceae</taxon>
        <taxon>Dichomitus</taxon>
    </lineage>
</organism>
<dbReference type="Proteomes" id="UP000292957">
    <property type="component" value="Unassembled WGS sequence"/>
</dbReference>